<dbReference type="PANTHER" id="PTHR12526:SF630">
    <property type="entry name" value="GLYCOSYLTRANSFERASE"/>
    <property type="match status" value="1"/>
</dbReference>
<organism evidence="2 3">
    <name type="scientific">Rhizobium laguerreae</name>
    <dbReference type="NCBI Taxonomy" id="1076926"/>
    <lineage>
        <taxon>Bacteria</taxon>
        <taxon>Pseudomonadati</taxon>
        <taxon>Pseudomonadota</taxon>
        <taxon>Alphaproteobacteria</taxon>
        <taxon>Hyphomicrobiales</taxon>
        <taxon>Rhizobiaceae</taxon>
        <taxon>Rhizobium/Agrobacterium group</taxon>
        <taxon>Rhizobium</taxon>
    </lineage>
</organism>
<proteinExistence type="predicted"/>
<dbReference type="InterPro" id="IPR028098">
    <property type="entry name" value="Glyco_trans_4-like_N"/>
</dbReference>
<dbReference type="PANTHER" id="PTHR12526">
    <property type="entry name" value="GLYCOSYLTRANSFERASE"/>
    <property type="match status" value="1"/>
</dbReference>
<dbReference type="Pfam" id="PF13439">
    <property type="entry name" value="Glyco_transf_4"/>
    <property type="match status" value="1"/>
</dbReference>
<gene>
    <name evidence="2" type="ORF">FHS25_001518</name>
</gene>
<dbReference type="Proteomes" id="UP000542811">
    <property type="component" value="Unassembled WGS sequence"/>
</dbReference>
<dbReference type="Gene3D" id="3.40.50.2000">
    <property type="entry name" value="Glycogen Phosphorylase B"/>
    <property type="match status" value="2"/>
</dbReference>
<dbReference type="SUPFAM" id="SSF53756">
    <property type="entry name" value="UDP-Glycosyltransferase/glycogen phosphorylase"/>
    <property type="match status" value="1"/>
</dbReference>
<dbReference type="Pfam" id="PF13692">
    <property type="entry name" value="Glyco_trans_1_4"/>
    <property type="match status" value="1"/>
</dbReference>
<evidence type="ECO:0000313" key="3">
    <source>
        <dbReference type="Proteomes" id="UP000542811"/>
    </source>
</evidence>
<accession>A0ABR6G467</accession>
<reference evidence="2 3" key="1">
    <citation type="submission" date="2020-08" db="EMBL/GenBank/DDBJ databases">
        <title>Genomic Encyclopedia of Type Strains, Phase III (KMG-III): the genomes of soil and plant-associated and newly described type strains.</title>
        <authorList>
            <person name="Whitman W."/>
        </authorList>
    </citation>
    <scope>NUCLEOTIDE SEQUENCE [LARGE SCALE GENOMIC DNA]</scope>
    <source>
        <strain evidence="2 3">CECT 8280</strain>
    </source>
</reference>
<protein>
    <submittedName>
        <fullName evidence="2">Glycosyltransferase involved in cell wall biosynthesis</fullName>
    </submittedName>
</protein>
<comment type="caution">
    <text evidence="2">The sequence shown here is derived from an EMBL/GenBank/DDBJ whole genome shotgun (WGS) entry which is preliminary data.</text>
</comment>
<dbReference type="CDD" id="cd03811">
    <property type="entry name" value="GT4_GT28_WabH-like"/>
    <property type="match status" value="1"/>
</dbReference>
<evidence type="ECO:0000259" key="1">
    <source>
        <dbReference type="Pfam" id="PF13439"/>
    </source>
</evidence>
<sequence>MRSSAKSKALRFAIVVTNLADGGAQRVMLTFAREMARNGMLHRFYLLDPTRVAFSKEAEEVSPQGVLGNLGSKWLYLFCLPVLWMHFLISRPDVVFSTLTLCNIITIIAARLTPFYRPLVIVREATTLGARYSTRGLLSRILVSLAARTYPLADIVVAPSVGVAEDLIQRVGVSSSKVRVINNPAVPPDFEELRAEPVSHEFFDGSAFPLFVAMGHLGPVKGFDVLIDAFVTVVREVAGARLIILGDGAERPTLTRQIDRLGLTAAIDLLGFRQNPFPYLQNADVFVLSSRWEGSPNALIQALACGLTTVATDCRSGPREILKDGTIGYLVPVDDTKALADAMIRAVRHPFSKEKILERADDFGHEHPFRRLLDICSELMAEERHG</sequence>
<keyword evidence="3" id="KW-1185">Reference proteome</keyword>
<dbReference type="EMBL" id="JACHXX010000002">
    <property type="protein sequence ID" value="MBB3161069.1"/>
    <property type="molecule type" value="Genomic_DNA"/>
</dbReference>
<dbReference type="RefSeq" id="WP_077976672.1">
    <property type="nucleotide sequence ID" value="NZ_JACHXX010000002.1"/>
</dbReference>
<evidence type="ECO:0000313" key="2">
    <source>
        <dbReference type="EMBL" id="MBB3161069.1"/>
    </source>
</evidence>
<name>A0ABR6G467_9HYPH</name>
<feature type="domain" description="Glycosyltransferase subfamily 4-like N-terminal" evidence="1">
    <location>
        <begin position="22"/>
        <end position="184"/>
    </location>
</feature>